<feature type="non-terminal residue" evidence="2">
    <location>
        <position position="1"/>
    </location>
</feature>
<gene>
    <name evidence="2" type="ORF">TL16_g13283</name>
</gene>
<feature type="compositionally biased region" description="Low complexity" evidence="1">
    <location>
        <begin position="81"/>
        <end position="119"/>
    </location>
</feature>
<accession>A0A9W7BYW5</accession>
<evidence type="ECO:0000313" key="3">
    <source>
        <dbReference type="Proteomes" id="UP001162640"/>
    </source>
</evidence>
<evidence type="ECO:0000313" key="2">
    <source>
        <dbReference type="EMBL" id="GMH96202.1"/>
    </source>
</evidence>
<sequence length="148" mass="15112">LPMSPRVARVTPPTSAIFPHMNPMAFPGVFPHPLLTHPFYANPAIFAASIGAASFTGGMVAAPLPAPLMVALTNPPRFVGVPTGVPSPSVVSTSGVTTATTTSSSSSSSSTSNSPNLNPTVPPTEDPSVRKGEAFNALINAIEHQTKP</sequence>
<comment type="caution">
    <text evidence="2">The sequence shown here is derived from an EMBL/GenBank/DDBJ whole genome shotgun (WGS) entry which is preliminary data.</text>
</comment>
<evidence type="ECO:0000256" key="1">
    <source>
        <dbReference type="SAM" id="MobiDB-lite"/>
    </source>
</evidence>
<proteinExistence type="predicted"/>
<protein>
    <submittedName>
        <fullName evidence="2">Uncharacterized protein</fullName>
    </submittedName>
</protein>
<name>A0A9W7BYW5_9STRA</name>
<dbReference type="Proteomes" id="UP001162640">
    <property type="component" value="Unassembled WGS sequence"/>
</dbReference>
<feature type="region of interest" description="Disordered" evidence="1">
    <location>
        <begin position="81"/>
        <end position="132"/>
    </location>
</feature>
<dbReference type="EMBL" id="BLQM01000658">
    <property type="protein sequence ID" value="GMH96202.1"/>
    <property type="molecule type" value="Genomic_DNA"/>
</dbReference>
<organism evidence="2 3">
    <name type="scientific">Triparma laevis f. inornata</name>
    <dbReference type="NCBI Taxonomy" id="1714386"/>
    <lineage>
        <taxon>Eukaryota</taxon>
        <taxon>Sar</taxon>
        <taxon>Stramenopiles</taxon>
        <taxon>Ochrophyta</taxon>
        <taxon>Bolidophyceae</taxon>
        <taxon>Parmales</taxon>
        <taxon>Triparmaceae</taxon>
        <taxon>Triparma</taxon>
    </lineage>
</organism>
<reference evidence="3" key="1">
    <citation type="journal article" date="2023" name="Commun. Biol.">
        <title>Genome analysis of Parmales, the sister group of diatoms, reveals the evolutionary specialization of diatoms from phago-mixotrophs to photoautotrophs.</title>
        <authorList>
            <person name="Ban H."/>
            <person name="Sato S."/>
            <person name="Yoshikawa S."/>
            <person name="Yamada K."/>
            <person name="Nakamura Y."/>
            <person name="Ichinomiya M."/>
            <person name="Sato N."/>
            <person name="Blanc-Mathieu R."/>
            <person name="Endo H."/>
            <person name="Kuwata A."/>
            <person name="Ogata H."/>
        </authorList>
    </citation>
    <scope>NUCLEOTIDE SEQUENCE [LARGE SCALE GENOMIC DNA]</scope>
</reference>
<dbReference type="AlphaFoldDB" id="A0A9W7BYW5"/>